<dbReference type="Proteomes" id="UP000292544">
    <property type="component" value="Unassembled WGS sequence"/>
</dbReference>
<protein>
    <submittedName>
        <fullName evidence="3">DUF2326 domain-containing protein</fullName>
    </submittedName>
</protein>
<dbReference type="RefSeq" id="WP_130567694.1">
    <property type="nucleotide sequence ID" value="NZ_SHLY01000007.1"/>
</dbReference>
<dbReference type="Gene3D" id="3.40.50.300">
    <property type="entry name" value="P-loop containing nucleotide triphosphate hydrolases"/>
    <property type="match status" value="1"/>
</dbReference>
<feature type="coiled-coil region" evidence="1">
    <location>
        <begin position="396"/>
        <end position="430"/>
    </location>
</feature>
<feature type="coiled-coil region" evidence="1">
    <location>
        <begin position="222"/>
        <end position="279"/>
    </location>
</feature>
<comment type="caution">
    <text evidence="3">The sequence shown here is derived from an EMBL/GenBank/DDBJ whole genome shotgun (WGS) entry which is preliminary data.</text>
</comment>
<organism evidence="3 4">
    <name type="scientific">Corallincola spongiicola</name>
    <dbReference type="NCBI Taxonomy" id="2520508"/>
    <lineage>
        <taxon>Bacteria</taxon>
        <taxon>Pseudomonadati</taxon>
        <taxon>Pseudomonadota</taxon>
        <taxon>Gammaproteobacteria</taxon>
        <taxon>Alteromonadales</taxon>
        <taxon>Psychromonadaceae</taxon>
        <taxon>Corallincola</taxon>
    </lineage>
</organism>
<dbReference type="InterPro" id="IPR027417">
    <property type="entry name" value="P-loop_NTPase"/>
</dbReference>
<gene>
    <name evidence="3" type="ORF">EXY25_16335</name>
</gene>
<sequence length="567" mass="65516">MFLKSLKIEKGSEEIRNIRFRKGLNLIVDETPTSDEKKSGNNVGKTTVLRLIDFCLGGKGENIYKDSEFKSKGNTAVENFLKNNDVLITLTLAEDLEDKSSSNIVIQKNFLSRKQKVQRIDGQSLSNGAFTTELKKRIFGSDKNKPTFRQIISKNIRDEKNRLQNTVKVLHSSTTQDVYESLYLYWFGIELDFDHADRKQKLSSDISVELSLQKKLSQTNTLSQIEQLLLIVNRQIVELEKEKSAFEVSENYEMELERLRNIKSKINKTTNELTRLELRKELIIESKYELEDEIAHIDTSRIETLYKEAKSLIPNIQKTFEETLNFHNEMVSEKLEYITQELPGLETEISHLKDEIRSLLDREAHISDLLIRKESSKSLPDLISELNQFYEQKGGLEEARKLWEESNQRLNEMRSELDRINEEISGREGELKNRITEFNTFFSKISSRLYSERFVLSADVNSKGYELNVSSLSGNLGTGKKKGQIASFDLAYIQFADSIGIKCLHFILHDQIENVHDNQISNLLTNIVSEINCQFIVPVLRDKLPDDVYVDDCKVLSLSQEHKLFLF</sequence>
<feature type="domain" description="DUF2326" evidence="2">
    <location>
        <begin position="445"/>
        <end position="565"/>
    </location>
</feature>
<keyword evidence="4" id="KW-1185">Reference proteome</keyword>
<dbReference type="EMBL" id="SHLY01000007">
    <property type="protein sequence ID" value="TAA41803.1"/>
    <property type="molecule type" value="Genomic_DNA"/>
</dbReference>
<evidence type="ECO:0000256" key="1">
    <source>
        <dbReference type="SAM" id="Coils"/>
    </source>
</evidence>
<accession>A0ABY1WLN0</accession>
<proteinExistence type="predicted"/>
<dbReference type="InterPro" id="IPR018760">
    <property type="entry name" value="DUF2326"/>
</dbReference>
<reference evidence="4" key="1">
    <citation type="submission" date="2019-02" db="EMBL/GenBank/DDBJ databases">
        <title>Draft genome sequence of Muricauda sp. 176CP4-71.</title>
        <authorList>
            <person name="Park J.-S."/>
        </authorList>
    </citation>
    <scope>NUCLEOTIDE SEQUENCE [LARGE SCALE GENOMIC DNA]</scope>
    <source>
        <strain evidence="4">176GS2-150</strain>
    </source>
</reference>
<dbReference type="Pfam" id="PF10088">
    <property type="entry name" value="DUF2326"/>
    <property type="match status" value="1"/>
</dbReference>
<evidence type="ECO:0000313" key="4">
    <source>
        <dbReference type="Proteomes" id="UP000292544"/>
    </source>
</evidence>
<name>A0ABY1WLN0_9GAMM</name>
<evidence type="ECO:0000313" key="3">
    <source>
        <dbReference type="EMBL" id="TAA41803.1"/>
    </source>
</evidence>
<keyword evidence="1" id="KW-0175">Coiled coil</keyword>
<evidence type="ECO:0000259" key="2">
    <source>
        <dbReference type="Pfam" id="PF10088"/>
    </source>
</evidence>